<gene>
    <name evidence="8" type="ORF">DCC35_16315</name>
</gene>
<evidence type="ECO:0000313" key="9">
    <source>
        <dbReference type="Proteomes" id="UP000298616"/>
    </source>
</evidence>
<dbReference type="Pfam" id="PF02472">
    <property type="entry name" value="ExbD"/>
    <property type="match status" value="1"/>
</dbReference>
<evidence type="ECO:0000256" key="3">
    <source>
        <dbReference type="ARBA" id="ARBA00022475"/>
    </source>
</evidence>
<dbReference type="GO" id="GO:0022857">
    <property type="term" value="F:transmembrane transporter activity"/>
    <property type="evidence" value="ECO:0007669"/>
    <property type="project" value="InterPro"/>
</dbReference>
<evidence type="ECO:0008006" key="10">
    <source>
        <dbReference type="Google" id="ProtNLM"/>
    </source>
</evidence>
<keyword evidence="7" id="KW-0653">Protein transport</keyword>
<reference evidence="8 9" key="1">
    <citation type="submission" date="2018-04" db="EMBL/GenBank/DDBJ databases">
        <title>Complete genome uncultured novel isolate.</title>
        <authorList>
            <person name="Merlino G."/>
        </authorList>
    </citation>
    <scope>NUCLEOTIDE SEQUENCE [LARGE SCALE GENOMIC DNA]</scope>
    <source>
        <strain evidence="9">R1DC9</strain>
    </source>
</reference>
<keyword evidence="5" id="KW-1133">Transmembrane helix</keyword>
<proteinExistence type="inferred from homology"/>
<keyword evidence="7" id="KW-0813">Transport</keyword>
<dbReference type="OrthoDB" id="9801500at2"/>
<keyword evidence="3" id="KW-1003">Cell membrane</keyword>
<dbReference type="PANTHER" id="PTHR30558:SF3">
    <property type="entry name" value="BIOPOLYMER TRANSPORT PROTEIN EXBD-RELATED"/>
    <property type="match status" value="1"/>
</dbReference>
<organism evidence="8 9">
    <name type="scientific">Mangrovivirga cuniculi</name>
    <dbReference type="NCBI Taxonomy" id="2715131"/>
    <lineage>
        <taxon>Bacteria</taxon>
        <taxon>Pseudomonadati</taxon>
        <taxon>Bacteroidota</taxon>
        <taxon>Cytophagia</taxon>
        <taxon>Cytophagales</taxon>
        <taxon>Mangrovivirgaceae</taxon>
        <taxon>Mangrovivirga</taxon>
    </lineage>
</organism>
<dbReference type="AlphaFoldDB" id="A0A4D7JVJ4"/>
<accession>A0A4D7JVJ4</accession>
<evidence type="ECO:0000256" key="2">
    <source>
        <dbReference type="ARBA" id="ARBA00005811"/>
    </source>
</evidence>
<dbReference type="EMBL" id="CP028923">
    <property type="protein sequence ID" value="QCK16196.1"/>
    <property type="molecule type" value="Genomic_DNA"/>
</dbReference>
<comment type="similarity">
    <text evidence="2 7">Belongs to the ExbD/TolR family.</text>
</comment>
<keyword evidence="4 7" id="KW-0812">Transmembrane</keyword>
<keyword evidence="6" id="KW-0472">Membrane</keyword>
<evidence type="ECO:0000256" key="1">
    <source>
        <dbReference type="ARBA" id="ARBA00004162"/>
    </source>
</evidence>
<dbReference type="PANTHER" id="PTHR30558">
    <property type="entry name" value="EXBD MEMBRANE COMPONENT OF PMF-DRIVEN MACROMOLECULE IMPORT SYSTEM"/>
    <property type="match status" value="1"/>
</dbReference>
<evidence type="ECO:0000256" key="4">
    <source>
        <dbReference type="ARBA" id="ARBA00022692"/>
    </source>
</evidence>
<name>A0A4D7JVJ4_9BACT</name>
<dbReference type="RefSeq" id="WP_137091791.1">
    <property type="nucleotide sequence ID" value="NZ_CP028923.1"/>
</dbReference>
<dbReference type="Proteomes" id="UP000298616">
    <property type="component" value="Chromosome"/>
</dbReference>
<dbReference type="InterPro" id="IPR003400">
    <property type="entry name" value="ExbD"/>
</dbReference>
<protein>
    <recommendedName>
        <fullName evidence="10">Biopolymer transporter ExbD</fullName>
    </recommendedName>
</protein>
<sequence length="185" mass="20761">MARNRQQQEVNAGSMADIAFLLLIFFLVTTQINSDKGLQIKLPPKVDEENKPQVDIPDRNLFKILINSNDQLLVEEEDLNDPGLLKEMVFEFINNNGVNSELSDSPLEGIVSIKTDRGTSYDLFITVLDQVQGAYYKSRGSMFDLSASEYLNLDPKNPEHKAKIDKAKEAFPMRISIAEPNKIGG</sequence>
<evidence type="ECO:0000256" key="7">
    <source>
        <dbReference type="RuleBase" id="RU003879"/>
    </source>
</evidence>
<evidence type="ECO:0000256" key="6">
    <source>
        <dbReference type="ARBA" id="ARBA00023136"/>
    </source>
</evidence>
<dbReference type="GO" id="GO:0005886">
    <property type="term" value="C:plasma membrane"/>
    <property type="evidence" value="ECO:0007669"/>
    <property type="project" value="UniProtKB-SubCell"/>
</dbReference>
<comment type="subcellular location">
    <subcellularLocation>
        <location evidence="1">Cell membrane</location>
        <topology evidence="1">Single-pass membrane protein</topology>
    </subcellularLocation>
    <subcellularLocation>
        <location evidence="7">Cell membrane</location>
        <topology evidence="7">Single-pass type II membrane protein</topology>
    </subcellularLocation>
</comment>
<dbReference type="KEGG" id="fpf:DCC35_16315"/>
<keyword evidence="9" id="KW-1185">Reference proteome</keyword>
<evidence type="ECO:0000313" key="8">
    <source>
        <dbReference type="EMBL" id="QCK16196.1"/>
    </source>
</evidence>
<evidence type="ECO:0000256" key="5">
    <source>
        <dbReference type="ARBA" id="ARBA00022989"/>
    </source>
</evidence>
<dbReference type="GO" id="GO:0015031">
    <property type="term" value="P:protein transport"/>
    <property type="evidence" value="ECO:0007669"/>
    <property type="project" value="UniProtKB-KW"/>
</dbReference>